<reference evidence="3 4" key="1">
    <citation type="submission" date="2018-09" db="EMBL/GenBank/DDBJ databases">
        <title>Murine metabolic-syndrome-specific gut microbial biobank.</title>
        <authorList>
            <person name="Liu C."/>
        </authorList>
    </citation>
    <scope>NUCLEOTIDE SEQUENCE [LARGE SCALE GENOMIC DNA]</scope>
    <source>
        <strain evidence="3 4">0.1xD8-82</strain>
    </source>
</reference>
<feature type="transmembrane region" description="Helical" evidence="1">
    <location>
        <begin position="153"/>
        <end position="170"/>
    </location>
</feature>
<dbReference type="Pfam" id="PF02517">
    <property type="entry name" value="Rce1-like"/>
    <property type="match status" value="1"/>
</dbReference>
<keyword evidence="3" id="KW-0378">Hydrolase</keyword>
<dbReference type="GO" id="GO:0008237">
    <property type="term" value="F:metallopeptidase activity"/>
    <property type="evidence" value="ECO:0007669"/>
    <property type="project" value="UniProtKB-KW"/>
</dbReference>
<sequence length="250" mass="28862">MAGYTNKLKLTLWVSVVYVLSFICYVPTLLEQNGIFIPKGLLYLKYLYVCIPTMVTIFLLICEQNIKVCFTRMFSGKITIKYILIGVIYMVAGIFDSYCYSFIVKTDVFKNIYLTVISLLTSCIYLLITAFVEEIAWRGFMLERLPFKKIKRVLFVGAVWAVWHIPMWIIRNSLGMEQIVCLCIWTLLVSVVLGITYYQCRNILLIAIMHATFNICYLAPIQYNIVVLAIIIFVGTLFYKKSDKKETGAD</sequence>
<keyword evidence="1" id="KW-0812">Transmembrane</keyword>
<keyword evidence="4" id="KW-1185">Reference proteome</keyword>
<feature type="transmembrane region" description="Helical" evidence="1">
    <location>
        <begin position="12"/>
        <end position="30"/>
    </location>
</feature>
<dbReference type="OrthoDB" id="9777755at2"/>
<dbReference type="InterPro" id="IPR003675">
    <property type="entry name" value="Rce1/LyrA-like_dom"/>
</dbReference>
<evidence type="ECO:0000256" key="1">
    <source>
        <dbReference type="SAM" id="Phobius"/>
    </source>
</evidence>
<feature type="transmembrane region" description="Helical" evidence="1">
    <location>
        <begin position="82"/>
        <end position="103"/>
    </location>
</feature>
<name>A0A3A9B3Y1_9FIRM</name>
<dbReference type="PANTHER" id="PTHR35797">
    <property type="entry name" value="PROTEASE-RELATED"/>
    <property type="match status" value="1"/>
</dbReference>
<dbReference type="PANTHER" id="PTHR35797:SF1">
    <property type="entry name" value="PROTEASE"/>
    <property type="match status" value="1"/>
</dbReference>
<dbReference type="Proteomes" id="UP000280696">
    <property type="component" value="Unassembled WGS sequence"/>
</dbReference>
<proteinExistence type="predicted"/>
<keyword evidence="1" id="KW-1133">Transmembrane helix</keyword>
<gene>
    <name evidence="3" type="ORF">D7V94_01215</name>
</gene>
<protein>
    <submittedName>
        <fullName evidence="3">CPBP family intramembrane metalloprotease</fullName>
    </submittedName>
</protein>
<feature type="transmembrane region" description="Helical" evidence="1">
    <location>
        <begin position="176"/>
        <end position="200"/>
    </location>
</feature>
<organism evidence="3 4">
    <name type="scientific">Parablautia intestinalis</name>
    <dbReference type="NCBI Taxonomy" id="2320100"/>
    <lineage>
        <taxon>Bacteria</taxon>
        <taxon>Bacillati</taxon>
        <taxon>Bacillota</taxon>
        <taxon>Clostridia</taxon>
        <taxon>Lachnospirales</taxon>
        <taxon>Lachnospiraceae</taxon>
        <taxon>Parablautia</taxon>
    </lineage>
</organism>
<evidence type="ECO:0000313" key="3">
    <source>
        <dbReference type="EMBL" id="RKI94216.1"/>
    </source>
</evidence>
<dbReference type="RefSeq" id="WP_120466001.1">
    <property type="nucleotide sequence ID" value="NZ_RAYQ01000001.1"/>
</dbReference>
<keyword evidence="1" id="KW-0472">Membrane</keyword>
<accession>A0A3A9B3Y1</accession>
<dbReference type="GO" id="GO:0004175">
    <property type="term" value="F:endopeptidase activity"/>
    <property type="evidence" value="ECO:0007669"/>
    <property type="project" value="UniProtKB-ARBA"/>
</dbReference>
<dbReference type="AlphaFoldDB" id="A0A3A9B3Y1"/>
<dbReference type="GO" id="GO:0006508">
    <property type="term" value="P:proteolysis"/>
    <property type="evidence" value="ECO:0007669"/>
    <property type="project" value="UniProtKB-KW"/>
</dbReference>
<evidence type="ECO:0000313" key="4">
    <source>
        <dbReference type="Proteomes" id="UP000280696"/>
    </source>
</evidence>
<keyword evidence="3" id="KW-0482">Metalloprotease</keyword>
<dbReference type="EMBL" id="RAYQ01000001">
    <property type="protein sequence ID" value="RKI94216.1"/>
    <property type="molecule type" value="Genomic_DNA"/>
</dbReference>
<evidence type="ECO:0000259" key="2">
    <source>
        <dbReference type="Pfam" id="PF02517"/>
    </source>
</evidence>
<feature type="transmembrane region" description="Helical" evidence="1">
    <location>
        <begin position="221"/>
        <end position="239"/>
    </location>
</feature>
<dbReference type="InterPro" id="IPR042150">
    <property type="entry name" value="MmRce1-like"/>
</dbReference>
<comment type="caution">
    <text evidence="3">The sequence shown here is derived from an EMBL/GenBank/DDBJ whole genome shotgun (WGS) entry which is preliminary data.</text>
</comment>
<feature type="transmembrane region" description="Helical" evidence="1">
    <location>
        <begin position="109"/>
        <end position="132"/>
    </location>
</feature>
<dbReference type="GO" id="GO:0080120">
    <property type="term" value="P:CAAX-box protein maturation"/>
    <property type="evidence" value="ECO:0007669"/>
    <property type="project" value="UniProtKB-ARBA"/>
</dbReference>
<keyword evidence="3" id="KW-0645">Protease</keyword>
<feature type="transmembrane region" description="Helical" evidence="1">
    <location>
        <begin position="42"/>
        <end position="61"/>
    </location>
</feature>
<feature type="domain" description="CAAX prenyl protease 2/Lysostaphin resistance protein A-like" evidence="2">
    <location>
        <begin position="119"/>
        <end position="215"/>
    </location>
</feature>